<gene>
    <name evidence="3" type="ORF">B0I36DRAFT_323834</name>
</gene>
<feature type="region of interest" description="Disordered" evidence="1">
    <location>
        <begin position="1"/>
        <end position="37"/>
    </location>
</feature>
<keyword evidence="2" id="KW-0472">Membrane</keyword>
<dbReference type="OrthoDB" id="5358884at2759"/>
<name>A0A9P8Y7P1_9PEZI</name>
<comment type="caution">
    <text evidence="3">The sequence shown here is derived from an EMBL/GenBank/DDBJ whole genome shotgun (WGS) entry which is preliminary data.</text>
</comment>
<evidence type="ECO:0000256" key="2">
    <source>
        <dbReference type="SAM" id="Phobius"/>
    </source>
</evidence>
<reference evidence="3" key="1">
    <citation type="journal article" date="2021" name="Nat. Commun.">
        <title>Genetic determinants of endophytism in the Arabidopsis root mycobiome.</title>
        <authorList>
            <person name="Mesny F."/>
            <person name="Miyauchi S."/>
            <person name="Thiergart T."/>
            <person name="Pickel B."/>
            <person name="Atanasova L."/>
            <person name="Karlsson M."/>
            <person name="Huettel B."/>
            <person name="Barry K.W."/>
            <person name="Haridas S."/>
            <person name="Chen C."/>
            <person name="Bauer D."/>
            <person name="Andreopoulos W."/>
            <person name="Pangilinan J."/>
            <person name="LaButti K."/>
            <person name="Riley R."/>
            <person name="Lipzen A."/>
            <person name="Clum A."/>
            <person name="Drula E."/>
            <person name="Henrissat B."/>
            <person name="Kohler A."/>
            <person name="Grigoriev I.V."/>
            <person name="Martin F.M."/>
            <person name="Hacquard S."/>
        </authorList>
    </citation>
    <scope>NUCLEOTIDE SEQUENCE</scope>
    <source>
        <strain evidence="3">MPI-CAGE-CH-0230</strain>
    </source>
</reference>
<dbReference type="AlphaFoldDB" id="A0A9P8Y7P1"/>
<keyword evidence="4" id="KW-1185">Reference proteome</keyword>
<dbReference type="RefSeq" id="XP_046013073.1">
    <property type="nucleotide sequence ID" value="XM_046154027.1"/>
</dbReference>
<keyword evidence="2" id="KW-1133">Transmembrane helix</keyword>
<protein>
    <submittedName>
        <fullName evidence="3">Uncharacterized protein</fullName>
    </submittedName>
</protein>
<dbReference type="Proteomes" id="UP000756346">
    <property type="component" value="Unassembled WGS sequence"/>
</dbReference>
<sequence>MAPRYDEAPEAVPHNYPEVHHPPSAPETVTYSEAPTSPVGYFKPEHGTLYSGYPSSPAFSPNVAPSSTFGYNQASTYGHSTTPPPDTKQRRYPFGCQLIVFVLSVIIAILSVAVIGLAAGTGIASSRANQAESALASASAALAQATAPPDPLDFSKIDKGCSLHPGTVTGTTYTSTFFGLANFRISCNANAPNAPLIGLFVGNFDDCIDACASWSITVPKLSGNSTSNSTTVCAGVSFIPYWTNRTIATKGTAPGNCYLKPGPQASGDLESPNIGGQAVHAAQLIPK</sequence>
<feature type="transmembrane region" description="Helical" evidence="2">
    <location>
        <begin position="98"/>
        <end position="119"/>
    </location>
</feature>
<evidence type="ECO:0000313" key="3">
    <source>
        <dbReference type="EMBL" id="KAH7031393.1"/>
    </source>
</evidence>
<organism evidence="3 4">
    <name type="scientific">Microdochium trichocladiopsis</name>
    <dbReference type="NCBI Taxonomy" id="1682393"/>
    <lineage>
        <taxon>Eukaryota</taxon>
        <taxon>Fungi</taxon>
        <taxon>Dikarya</taxon>
        <taxon>Ascomycota</taxon>
        <taxon>Pezizomycotina</taxon>
        <taxon>Sordariomycetes</taxon>
        <taxon>Xylariomycetidae</taxon>
        <taxon>Xylariales</taxon>
        <taxon>Microdochiaceae</taxon>
        <taxon>Microdochium</taxon>
    </lineage>
</organism>
<evidence type="ECO:0000313" key="4">
    <source>
        <dbReference type="Proteomes" id="UP000756346"/>
    </source>
</evidence>
<keyword evidence="2" id="KW-0812">Transmembrane</keyword>
<evidence type="ECO:0000256" key="1">
    <source>
        <dbReference type="SAM" id="MobiDB-lite"/>
    </source>
</evidence>
<dbReference type="EMBL" id="JAGTJQ010000005">
    <property type="protein sequence ID" value="KAH7031393.1"/>
    <property type="molecule type" value="Genomic_DNA"/>
</dbReference>
<accession>A0A9P8Y7P1</accession>
<proteinExistence type="predicted"/>
<dbReference type="GeneID" id="70183573"/>